<dbReference type="InterPro" id="IPR003599">
    <property type="entry name" value="Ig_sub"/>
</dbReference>
<keyword evidence="7" id="KW-0325">Glycoprotein</keyword>
<evidence type="ECO:0000313" key="12">
    <source>
        <dbReference type="Proteomes" id="UP000606274"/>
    </source>
</evidence>
<dbReference type="SMART" id="SM00409">
    <property type="entry name" value="IG"/>
    <property type="match status" value="2"/>
</dbReference>
<dbReference type="Pfam" id="PF07686">
    <property type="entry name" value="V-set"/>
    <property type="match status" value="2"/>
</dbReference>
<comment type="caution">
    <text evidence="11">The sequence shown here is derived from an EMBL/GenBank/DDBJ whole genome shotgun (WGS) entry which is preliminary data.</text>
</comment>
<evidence type="ECO:0000256" key="3">
    <source>
        <dbReference type="ARBA" id="ARBA00022729"/>
    </source>
</evidence>
<sequence>MKIVQLHFCLVVCCGATDSFTEKLVNLGQNVTLQCEVDVKHVYWFLMKPSEPPVFILRSFSSRSLSVEYSNQTFNKTFSLQHNSSLFIHNISTNELGVYYCSPTPSVSPPNISHEIRLYIRNYTADNSTSKETHHQNQTHLNELYKCGVNFWRSLFFTLGILNCLVLVVVIVRLCRKRSTNHQARPSDPVEQSAVLIPKQNYSTQVQDHSIFTLKANVLVFTDYAVREQHFTHSMRIIQIQLYLLVCCGAAEGSPDMLVDLGRTVTLQCEVAVKDVLWFLMKPSEPPVFILRSFSSKTLDSHYSNQTFSKTFSVQYNSSLFIHNISTNELGVYYCIQTPTGSPPNISHRIRLYIRNHSADNQMGDIRQQQNQTAGEDELWRKVAIVSGIMNCLVIFSVIVWIGSRCGRSNFPKFQPPNCKEEQLNGSQNYSTQVQDHSIFTLGSRVRDIRRDIGFT</sequence>
<protein>
    <recommendedName>
        <fullName evidence="10">Ig-like domain-containing protein</fullName>
    </recommendedName>
</protein>
<keyword evidence="8" id="KW-0812">Transmembrane</keyword>
<comment type="subcellular location">
    <subcellularLocation>
        <location evidence="1">Cell membrane</location>
    </subcellularLocation>
</comment>
<dbReference type="GO" id="GO:0002376">
    <property type="term" value="P:immune system process"/>
    <property type="evidence" value="ECO:0007669"/>
    <property type="project" value="UniProtKB-KW"/>
</dbReference>
<proteinExistence type="predicted"/>
<feature type="signal peptide" evidence="9">
    <location>
        <begin position="1"/>
        <end position="21"/>
    </location>
</feature>
<dbReference type="SUPFAM" id="SSF48726">
    <property type="entry name" value="Immunoglobulin"/>
    <property type="match status" value="2"/>
</dbReference>
<evidence type="ECO:0000259" key="10">
    <source>
        <dbReference type="PROSITE" id="PS50835"/>
    </source>
</evidence>
<dbReference type="Gene3D" id="2.60.40.10">
    <property type="entry name" value="Immunoglobulins"/>
    <property type="match status" value="2"/>
</dbReference>
<evidence type="ECO:0000256" key="7">
    <source>
        <dbReference type="ARBA" id="ARBA00023180"/>
    </source>
</evidence>
<accession>A0A8T0AB96</accession>
<dbReference type="InterPro" id="IPR007110">
    <property type="entry name" value="Ig-like_dom"/>
</dbReference>
<feature type="transmembrane region" description="Helical" evidence="8">
    <location>
        <begin position="151"/>
        <end position="175"/>
    </location>
</feature>
<dbReference type="InterPro" id="IPR036179">
    <property type="entry name" value="Ig-like_dom_sf"/>
</dbReference>
<keyword evidence="5 8" id="KW-0472">Membrane</keyword>
<evidence type="ECO:0000256" key="5">
    <source>
        <dbReference type="ARBA" id="ARBA00023136"/>
    </source>
</evidence>
<feature type="transmembrane region" description="Helical" evidence="8">
    <location>
        <begin position="383"/>
        <end position="403"/>
    </location>
</feature>
<evidence type="ECO:0000256" key="8">
    <source>
        <dbReference type="SAM" id="Phobius"/>
    </source>
</evidence>
<feature type="domain" description="Ig-like" evidence="10">
    <location>
        <begin position="262"/>
        <end position="347"/>
    </location>
</feature>
<dbReference type="AlphaFoldDB" id="A0A8T0AB96"/>
<evidence type="ECO:0000313" key="11">
    <source>
        <dbReference type="EMBL" id="KAF7688324.1"/>
    </source>
</evidence>
<evidence type="ECO:0000256" key="9">
    <source>
        <dbReference type="SAM" id="SignalP"/>
    </source>
</evidence>
<keyword evidence="12" id="KW-1185">Reference proteome</keyword>
<feature type="domain" description="Ig-like" evidence="10">
    <location>
        <begin position="28"/>
        <end position="113"/>
    </location>
</feature>
<evidence type="ECO:0000256" key="6">
    <source>
        <dbReference type="ARBA" id="ARBA00023157"/>
    </source>
</evidence>
<evidence type="ECO:0000256" key="2">
    <source>
        <dbReference type="ARBA" id="ARBA00022475"/>
    </source>
</evidence>
<dbReference type="EMBL" id="JABFDY010000026">
    <property type="protein sequence ID" value="KAF7688324.1"/>
    <property type="molecule type" value="Genomic_DNA"/>
</dbReference>
<dbReference type="CDD" id="cd00099">
    <property type="entry name" value="IgV"/>
    <property type="match status" value="2"/>
</dbReference>
<keyword evidence="4" id="KW-0391">Immunity</keyword>
<keyword evidence="3 9" id="KW-0732">Signal</keyword>
<dbReference type="PANTHER" id="PTHR19433:SF111">
    <property type="entry name" value="T CELL RECEPTOR ALPHA VARIABLE 4"/>
    <property type="match status" value="1"/>
</dbReference>
<evidence type="ECO:0000256" key="1">
    <source>
        <dbReference type="ARBA" id="ARBA00004236"/>
    </source>
</evidence>
<dbReference type="InterPro" id="IPR052051">
    <property type="entry name" value="TCR_complex_component"/>
</dbReference>
<keyword evidence="8" id="KW-1133">Transmembrane helix</keyword>
<dbReference type="InterPro" id="IPR013783">
    <property type="entry name" value="Ig-like_fold"/>
</dbReference>
<gene>
    <name evidence="11" type="ORF">HF521_014330</name>
</gene>
<keyword evidence="2" id="KW-1003">Cell membrane</keyword>
<organism evidence="11 12">
    <name type="scientific">Silurus meridionalis</name>
    <name type="common">Southern catfish</name>
    <name type="synonym">Silurus soldatovi meridionalis</name>
    <dbReference type="NCBI Taxonomy" id="175797"/>
    <lineage>
        <taxon>Eukaryota</taxon>
        <taxon>Metazoa</taxon>
        <taxon>Chordata</taxon>
        <taxon>Craniata</taxon>
        <taxon>Vertebrata</taxon>
        <taxon>Euteleostomi</taxon>
        <taxon>Actinopterygii</taxon>
        <taxon>Neopterygii</taxon>
        <taxon>Teleostei</taxon>
        <taxon>Ostariophysi</taxon>
        <taxon>Siluriformes</taxon>
        <taxon>Siluridae</taxon>
        <taxon>Silurus</taxon>
    </lineage>
</organism>
<dbReference type="Proteomes" id="UP000606274">
    <property type="component" value="Unassembled WGS sequence"/>
</dbReference>
<reference evidence="11" key="1">
    <citation type="submission" date="2020-08" db="EMBL/GenBank/DDBJ databases">
        <title>Chromosome-level assembly of Southern catfish (Silurus meridionalis) provides insights into visual adaptation to the nocturnal and benthic lifestyles.</title>
        <authorList>
            <person name="Zhang Y."/>
            <person name="Wang D."/>
            <person name="Peng Z."/>
        </authorList>
    </citation>
    <scope>NUCLEOTIDE SEQUENCE</scope>
    <source>
        <strain evidence="11">SWU-2019-XX</strain>
        <tissue evidence="11">Muscle</tissue>
    </source>
</reference>
<evidence type="ECO:0000256" key="4">
    <source>
        <dbReference type="ARBA" id="ARBA00022859"/>
    </source>
</evidence>
<feature type="chain" id="PRO_5035720299" description="Ig-like domain-containing protein" evidence="9">
    <location>
        <begin position="22"/>
        <end position="456"/>
    </location>
</feature>
<dbReference type="GO" id="GO:0009617">
    <property type="term" value="P:response to bacterium"/>
    <property type="evidence" value="ECO:0007669"/>
    <property type="project" value="TreeGrafter"/>
</dbReference>
<dbReference type="PROSITE" id="PS50835">
    <property type="entry name" value="IG_LIKE"/>
    <property type="match status" value="2"/>
</dbReference>
<dbReference type="SMART" id="SM00408">
    <property type="entry name" value="IGc2"/>
    <property type="match status" value="2"/>
</dbReference>
<dbReference type="InterPro" id="IPR013106">
    <property type="entry name" value="Ig_V-set"/>
</dbReference>
<dbReference type="PANTHER" id="PTHR19433">
    <property type="entry name" value="T-CELL RECEPTOR ALPHA CHAIN V REGION-RELATED"/>
    <property type="match status" value="1"/>
</dbReference>
<name>A0A8T0AB96_SILME</name>
<keyword evidence="6" id="KW-1015">Disulfide bond</keyword>
<dbReference type="GO" id="GO:0005886">
    <property type="term" value="C:plasma membrane"/>
    <property type="evidence" value="ECO:0007669"/>
    <property type="project" value="UniProtKB-SubCell"/>
</dbReference>
<dbReference type="InterPro" id="IPR003598">
    <property type="entry name" value="Ig_sub2"/>
</dbReference>